<dbReference type="InterPro" id="IPR055140">
    <property type="entry name" value="Thiolase_C_2"/>
</dbReference>
<dbReference type="Pfam" id="PF22691">
    <property type="entry name" value="Thiolase_C_1"/>
    <property type="match status" value="1"/>
</dbReference>
<organism evidence="2 3">
    <name type="scientific">Nocardiopsis rhodophaea</name>
    <dbReference type="NCBI Taxonomy" id="280238"/>
    <lineage>
        <taxon>Bacteria</taxon>
        <taxon>Bacillati</taxon>
        <taxon>Actinomycetota</taxon>
        <taxon>Actinomycetes</taxon>
        <taxon>Streptosporangiales</taxon>
        <taxon>Nocardiopsidaceae</taxon>
        <taxon>Nocardiopsis</taxon>
    </lineage>
</organism>
<dbReference type="Proteomes" id="UP001501585">
    <property type="component" value="Unassembled WGS sequence"/>
</dbReference>
<dbReference type="PIRSF" id="PIRSF000429">
    <property type="entry name" value="Ac-CoA_Ac_transf"/>
    <property type="match status" value="1"/>
</dbReference>
<dbReference type="PANTHER" id="PTHR42870">
    <property type="entry name" value="ACETYL-COA C-ACETYLTRANSFERASE"/>
    <property type="match status" value="1"/>
</dbReference>
<evidence type="ECO:0000313" key="2">
    <source>
        <dbReference type="EMBL" id="GAA2008390.1"/>
    </source>
</evidence>
<reference evidence="3" key="1">
    <citation type="journal article" date="2019" name="Int. J. Syst. Evol. Microbiol.">
        <title>The Global Catalogue of Microorganisms (GCM) 10K type strain sequencing project: providing services to taxonomists for standard genome sequencing and annotation.</title>
        <authorList>
            <consortium name="The Broad Institute Genomics Platform"/>
            <consortium name="The Broad Institute Genome Sequencing Center for Infectious Disease"/>
            <person name="Wu L."/>
            <person name="Ma J."/>
        </authorList>
    </citation>
    <scope>NUCLEOTIDE SEQUENCE [LARGE SCALE GENOMIC DNA]</scope>
    <source>
        <strain evidence="3">JCM 15313</strain>
    </source>
</reference>
<dbReference type="PANTHER" id="PTHR42870:SF1">
    <property type="entry name" value="NON-SPECIFIC LIPID-TRANSFER PROTEIN-LIKE 2"/>
    <property type="match status" value="1"/>
</dbReference>
<dbReference type="InterPro" id="IPR016039">
    <property type="entry name" value="Thiolase-like"/>
</dbReference>
<protein>
    <submittedName>
        <fullName evidence="2">Lipid-transfer protein</fullName>
    </submittedName>
</protein>
<dbReference type="CDD" id="cd00829">
    <property type="entry name" value="SCP-x_thiolase"/>
    <property type="match status" value="1"/>
</dbReference>
<feature type="domain" description="Thiolase C-terminal" evidence="1">
    <location>
        <begin position="258"/>
        <end position="388"/>
    </location>
</feature>
<dbReference type="InterPro" id="IPR002155">
    <property type="entry name" value="Thiolase"/>
</dbReference>
<dbReference type="EMBL" id="BAAAPC010000018">
    <property type="protein sequence ID" value="GAA2008390.1"/>
    <property type="molecule type" value="Genomic_DNA"/>
</dbReference>
<name>A0ABN2TGI7_9ACTN</name>
<accession>A0ABN2TGI7</accession>
<proteinExistence type="predicted"/>
<dbReference type="SUPFAM" id="SSF53901">
    <property type="entry name" value="Thiolase-like"/>
    <property type="match status" value="2"/>
</dbReference>
<dbReference type="Gene3D" id="3.40.47.10">
    <property type="match status" value="1"/>
</dbReference>
<comment type="caution">
    <text evidence="2">The sequence shown here is derived from an EMBL/GenBank/DDBJ whole genome shotgun (WGS) entry which is preliminary data.</text>
</comment>
<keyword evidence="3" id="KW-1185">Reference proteome</keyword>
<dbReference type="RefSeq" id="WP_344100920.1">
    <property type="nucleotide sequence ID" value="NZ_BAAAPC010000018.1"/>
</dbReference>
<evidence type="ECO:0000313" key="3">
    <source>
        <dbReference type="Proteomes" id="UP001501585"/>
    </source>
</evidence>
<evidence type="ECO:0000259" key="1">
    <source>
        <dbReference type="Pfam" id="PF22691"/>
    </source>
</evidence>
<sequence>MAQDHGTLAGAAAVAGVGYTPFTKDSGVSTTTLACTAILNALADAGLGADDVDGIATHRVGDSSPPWVVGPALGIDDPQWYLDQFGGGGVSHAVIGQAAMAIATGTATTVVCYRAINARSEFRMSGQGRAPAGAFDLQYQAPYGLLAPVQHYAMAARAHMLAYGTTHEHLGLVAITQRANAARNPRAVKRAPITMDDYLASRWIAEPFRLLDCCLETDGACAVVLTSAERARDLRRPAVDIGGAAWGGGHSTYSSAPPTATDLTTSYAARLAPRLYAMAGLGPPDVDVAEIYDCFTWTVLVQLEDYGFCAKGEGGPYVASGATRPTGELPVNTHGGFLSEGYVHGINHVAEAVQQLRGEAGERQVRGAEVALSTAQPGYVLAGTSALLLTVSR</sequence>
<gene>
    <name evidence="2" type="ORF">GCM10009799_40080</name>
</gene>